<feature type="transmembrane region" description="Helical" evidence="1">
    <location>
        <begin position="225"/>
        <end position="243"/>
    </location>
</feature>
<keyword evidence="1" id="KW-1133">Transmembrane helix</keyword>
<comment type="caution">
    <text evidence="2">The sequence shown here is derived from an EMBL/GenBank/DDBJ whole genome shotgun (WGS) entry which is preliminary data.</text>
</comment>
<dbReference type="PANTHER" id="PTHR33538:SF2">
    <property type="entry name" value="PROTEIN GAMETE EXPRESSED 1"/>
    <property type="match status" value="1"/>
</dbReference>
<name>A0AAW2HHI4_9NEOP</name>
<protein>
    <submittedName>
        <fullName evidence="2">Uncharacterized protein</fullName>
    </submittedName>
</protein>
<evidence type="ECO:0000313" key="2">
    <source>
        <dbReference type="EMBL" id="KAL0269318.1"/>
    </source>
</evidence>
<proteinExistence type="predicted"/>
<sequence length="402" mass="46256">MLSVKCLKYNLALISDLTFVTKEGKQLWETLSEKVNLPQYGSCWKEAISDLRVGCKFLSEDIQSDLALRFTDCFLQMSGHEPIICHGEKEVCLRNLSDRAFNAYTEFYTHTQSICYFLQSQVWHEEAQKTIDKLSDTSALVTAQLEEAGHIQKDILNQQKESVLLQNFLLDNGKTIASALESSEEKISKIMRDFQDSAVEHKKLLFELFEKLTLLRSWVMVEMSWINSLLFYMSAMIIGYLFTSLPSTRNARGYIQNIVYWIWFIRKFFVVFSIIILIYCAAVYCDYNIVNHKLLVEIKNQNKKLLSIFETNNVREGLSSPTFIKGDDCILLTHSVGRSNIPTNYTISPVMGYSNKNQKSKKSFRDVDDIDNVSIMTEKSEASVVSAKKSTPYNLRARKEQV</sequence>
<evidence type="ECO:0000256" key="1">
    <source>
        <dbReference type="SAM" id="Phobius"/>
    </source>
</evidence>
<keyword evidence="1" id="KW-0472">Membrane</keyword>
<reference evidence="2" key="1">
    <citation type="journal article" date="2024" name="Gigascience">
        <title>Chromosome-level genome of the poultry shaft louse Menopon gallinae provides insight into the host-switching and adaptive evolution of parasitic lice.</title>
        <authorList>
            <person name="Xu Y."/>
            <person name="Ma L."/>
            <person name="Liu S."/>
            <person name="Liang Y."/>
            <person name="Liu Q."/>
            <person name="He Z."/>
            <person name="Tian L."/>
            <person name="Duan Y."/>
            <person name="Cai W."/>
            <person name="Li H."/>
            <person name="Song F."/>
        </authorList>
    </citation>
    <scope>NUCLEOTIDE SEQUENCE</scope>
    <source>
        <strain evidence="2">Cailab_2023a</strain>
    </source>
</reference>
<dbReference type="AlphaFoldDB" id="A0AAW2HHI4"/>
<organism evidence="2">
    <name type="scientific">Menopon gallinae</name>
    <name type="common">poultry shaft louse</name>
    <dbReference type="NCBI Taxonomy" id="328185"/>
    <lineage>
        <taxon>Eukaryota</taxon>
        <taxon>Metazoa</taxon>
        <taxon>Ecdysozoa</taxon>
        <taxon>Arthropoda</taxon>
        <taxon>Hexapoda</taxon>
        <taxon>Insecta</taxon>
        <taxon>Pterygota</taxon>
        <taxon>Neoptera</taxon>
        <taxon>Paraneoptera</taxon>
        <taxon>Psocodea</taxon>
        <taxon>Troctomorpha</taxon>
        <taxon>Phthiraptera</taxon>
        <taxon>Amblycera</taxon>
        <taxon>Menoponidae</taxon>
        <taxon>Menopon</taxon>
    </lineage>
</organism>
<keyword evidence="1" id="KW-0812">Transmembrane</keyword>
<accession>A0AAW2HHI4</accession>
<feature type="transmembrane region" description="Helical" evidence="1">
    <location>
        <begin position="263"/>
        <end position="285"/>
    </location>
</feature>
<dbReference type="PANTHER" id="PTHR33538">
    <property type="entry name" value="PROTEIN GAMETE EXPRESSED 1"/>
    <property type="match status" value="1"/>
</dbReference>
<dbReference type="InterPro" id="IPR040346">
    <property type="entry name" value="GEX1/Brambleberry"/>
</dbReference>
<gene>
    <name evidence="2" type="ORF">PYX00_007099</name>
</gene>
<dbReference type="EMBL" id="JARGDH010000004">
    <property type="protein sequence ID" value="KAL0269318.1"/>
    <property type="molecule type" value="Genomic_DNA"/>
</dbReference>